<sequence>MKMKVAYFLPLLAVAAISGCKKNDDPVKEETPSTIQFVFTSDAHYGITRPAFRGGANVDAHTVNAAMVASMNTLPALTLPSDGGVNAGKKIGSVDYVIEAGDIANRMEVSANVQTAAVSWTQFKADYLTSLTLKNQQNQPAGFLMVPGNHDVSNTIGYYAKMQPLTDASSMAEIYNLMLKPSLLRTPISYSYNGDRINYSRDIAGVHFCFIQMWPDSAVRIWLNKDLQNVKTETPVVIVAHDQPAVVSNHFTNPNGDHGINNTDKFDNVLDEHFKDGTSASVAGVIEQRAFAAFLKQHTNIRLYLHGHVHESKFYTWTGPDNDVSLAAASADSPMKGLVSAADETKLTYLFAALDPATMQLTLRECYWNSVPGTPATPVQWGKTITVDLKKKG</sequence>
<dbReference type="GO" id="GO:0016787">
    <property type="term" value="F:hydrolase activity"/>
    <property type="evidence" value="ECO:0007669"/>
    <property type="project" value="InterPro"/>
</dbReference>
<dbReference type="Proteomes" id="UP000199310">
    <property type="component" value="Unassembled WGS sequence"/>
</dbReference>
<protein>
    <submittedName>
        <fullName evidence="3">Calcineurin-like phosphoesterase</fullName>
    </submittedName>
</protein>
<dbReference type="EMBL" id="FOJG01000002">
    <property type="protein sequence ID" value="SEW53974.1"/>
    <property type="molecule type" value="Genomic_DNA"/>
</dbReference>
<dbReference type="PANTHER" id="PTHR43143:SF1">
    <property type="entry name" value="SERINE_THREONINE-PROTEIN PHOSPHATASE CPPED1"/>
    <property type="match status" value="1"/>
</dbReference>
<evidence type="ECO:0000259" key="2">
    <source>
        <dbReference type="Pfam" id="PF00149"/>
    </source>
</evidence>
<evidence type="ECO:0000313" key="3">
    <source>
        <dbReference type="EMBL" id="SEW53974.1"/>
    </source>
</evidence>
<dbReference type="InterPro" id="IPR004843">
    <property type="entry name" value="Calcineurin-like_PHP"/>
</dbReference>
<organism evidence="3 4">
    <name type="scientific">Chitinophaga arvensicola</name>
    <dbReference type="NCBI Taxonomy" id="29529"/>
    <lineage>
        <taxon>Bacteria</taxon>
        <taxon>Pseudomonadati</taxon>
        <taxon>Bacteroidota</taxon>
        <taxon>Chitinophagia</taxon>
        <taxon>Chitinophagales</taxon>
        <taxon>Chitinophagaceae</taxon>
        <taxon>Chitinophaga</taxon>
    </lineage>
</organism>
<name>A0A1I0SBA4_9BACT</name>
<reference evidence="4" key="1">
    <citation type="submission" date="2016-10" db="EMBL/GenBank/DDBJ databases">
        <authorList>
            <person name="Varghese N."/>
            <person name="Submissions S."/>
        </authorList>
    </citation>
    <scope>NUCLEOTIDE SEQUENCE [LARGE SCALE GENOMIC DNA]</scope>
    <source>
        <strain evidence="4">DSM 3695</strain>
    </source>
</reference>
<evidence type="ECO:0000256" key="1">
    <source>
        <dbReference type="SAM" id="SignalP"/>
    </source>
</evidence>
<feature type="chain" id="PRO_5013198630" evidence="1">
    <location>
        <begin position="16"/>
        <end position="393"/>
    </location>
</feature>
<evidence type="ECO:0000313" key="4">
    <source>
        <dbReference type="Proteomes" id="UP000199310"/>
    </source>
</evidence>
<dbReference type="AlphaFoldDB" id="A0A1I0SBA4"/>
<dbReference type="PANTHER" id="PTHR43143">
    <property type="entry name" value="METALLOPHOSPHOESTERASE, CALCINEURIN SUPERFAMILY"/>
    <property type="match status" value="1"/>
</dbReference>
<dbReference type="Pfam" id="PF00149">
    <property type="entry name" value="Metallophos"/>
    <property type="match status" value="1"/>
</dbReference>
<dbReference type="OrthoDB" id="5464769at2"/>
<feature type="signal peptide" evidence="1">
    <location>
        <begin position="1"/>
        <end position="15"/>
    </location>
</feature>
<feature type="domain" description="Calcineurin-like phosphoesterase" evidence="2">
    <location>
        <begin position="37"/>
        <end position="311"/>
    </location>
</feature>
<dbReference type="RefSeq" id="WP_089901482.1">
    <property type="nucleotide sequence ID" value="NZ_FOJG01000002.1"/>
</dbReference>
<keyword evidence="1" id="KW-0732">Signal</keyword>
<dbReference type="InterPro" id="IPR051918">
    <property type="entry name" value="STPP_CPPED1"/>
</dbReference>
<dbReference type="SUPFAM" id="SSF56300">
    <property type="entry name" value="Metallo-dependent phosphatases"/>
    <property type="match status" value="1"/>
</dbReference>
<keyword evidence="4" id="KW-1185">Reference proteome</keyword>
<gene>
    <name evidence="3" type="ORF">SAMN04488122_5813</name>
</gene>
<proteinExistence type="predicted"/>
<dbReference type="InterPro" id="IPR029052">
    <property type="entry name" value="Metallo-depent_PP-like"/>
</dbReference>
<dbReference type="PROSITE" id="PS51257">
    <property type="entry name" value="PROKAR_LIPOPROTEIN"/>
    <property type="match status" value="1"/>
</dbReference>
<accession>A0A1I0SBA4</accession>
<dbReference type="STRING" id="29529.SAMN04488122_5813"/>
<dbReference type="Gene3D" id="3.60.21.10">
    <property type="match status" value="1"/>
</dbReference>